<dbReference type="EMBL" id="JAMSHJ010000007">
    <property type="protein sequence ID" value="KAI5388932.1"/>
    <property type="molecule type" value="Genomic_DNA"/>
</dbReference>
<gene>
    <name evidence="1" type="ORF">KIW84_074551</name>
    <name evidence="2" type="ORF">KIW84_074552</name>
</gene>
<dbReference type="EMBL" id="JAMSHJ010000007">
    <property type="protein sequence ID" value="KAI5388934.1"/>
    <property type="molecule type" value="Genomic_DNA"/>
</dbReference>
<evidence type="ECO:0000313" key="3">
    <source>
        <dbReference type="Proteomes" id="UP001058974"/>
    </source>
</evidence>
<name>A0A9D4VSL5_PEA</name>
<dbReference type="AlphaFoldDB" id="A0A9D4VSL5"/>
<dbReference type="Gramene" id="Psat07G0455200-T1">
    <property type="protein sequence ID" value="KAI5388934.1"/>
    <property type="gene ID" value="KIW84_074552"/>
</dbReference>
<accession>A0A9D4VSL5</accession>
<comment type="caution">
    <text evidence="1">The sequence shown here is derived from an EMBL/GenBank/DDBJ whole genome shotgun (WGS) entry which is preliminary data.</text>
</comment>
<dbReference type="Proteomes" id="UP001058974">
    <property type="component" value="Chromosome 7"/>
</dbReference>
<sequence>MTKSTDSEKYEVVSKVRPGFRREYLNACKTHSEICGGSTSLSRTRPRKNRNVVHVPEPMRTRNGVENIGVAQNGVLSEEDARSEVEDETFQPVREIGETSRDRRLKVSTKVNKFKPAFSNSKKFPSKLKDLLDSAVLDGLKFCSFAIWDSHGIAMGWIPPPLKKIHIRFQRDWNLCSYPAWISFLRRDWKLCFHPAWKDTVSPHGSRFFVGIGNCVFISHGRIGFIRMDLVLHREWKLCFHPAWKDRVSPHGSRFFVEIGNCVFFPHGRIEFLRMDLVS</sequence>
<organism evidence="1 3">
    <name type="scientific">Pisum sativum</name>
    <name type="common">Garden pea</name>
    <name type="synonym">Lathyrus oleraceus</name>
    <dbReference type="NCBI Taxonomy" id="3888"/>
    <lineage>
        <taxon>Eukaryota</taxon>
        <taxon>Viridiplantae</taxon>
        <taxon>Streptophyta</taxon>
        <taxon>Embryophyta</taxon>
        <taxon>Tracheophyta</taxon>
        <taxon>Spermatophyta</taxon>
        <taxon>Magnoliopsida</taxon>
        <taxon>eudicotyledons</taxon>
        <taxon>Gunneridae</taxon>
        <taxon>Pentapetalae</taxon>
        <taxon>rosids</taxon>
        <taxon>fabids</taxon>
        <taxon>Fabales</taxon>
        <taxon>Fabaceae</taxon>
        <taxon>Papilionoideae</taxon>
        <taxon>50 kb inversion clade</taxon>
        <taxon>NPAAA clade</taxon>
        <taxon>Hologalegina</taxon>
        <taxon>IRL clade</taxon>
        <taxon>Fabeae</taxon>
        <taxon>Lathyrus</taxon>
    </lineage>
</organism>
<proteinExistence type="predicted"/>
<dbReference type="Gramene" id="Psat07G0455100-T3">
    <property type="protein sequence ID" value="KAI5388932.1"/>
    <property type="gene ID" value="KIW84_074551"/>
</dbReference>
<protein>
    <submittedName>
        <fullName evidence="1">Uncharacterized protein</fullName>
    </submittedName>
</protein>
<evidence type="ECO:0000313" key="2">
    <source>
        <dbReference type="EMBL" id="KAI5388934.1"/>
    </source>
</evidence>
<reference evidence="1 3" key="1">
    <citation type="journal article" date="2022" name="Nat. Genet.">
        <title>Improved pea reference genome and pan-genome highlight genomic features and evolutionary characteristics.</title>
        <authorList>
            <person name="Yang T."/>
            <person name="Liu R."/>
            <person name="Luo Y."/>
            <person name="Hu S."/>
            <person name="Wang D."/>
            <person name="Wang C."/>
            <person name="Pandey M.K."/>
            <person name="Ge S."/>
            <person name="Xu Q."/>
            <person name="Li N."/>
            <person name="Li G."/>
            <person name="Huang Y."/>
            <person name="Saxena R.K."/>
            <person name="Ji Y."/>
            <person name="Li M."/>
            <person name="Yan X."/>
            <person name="He Y."/>
            <person name="Liu Y."/>
            <person name="Wang X."/>
            <person name="Xiang C."/>
            <person name="Varshney R.K."/>
            <person name="Ding H."/>
            <person name="Gao S."/>
            <person name="Zong X."/>
        </authorList>
    </citation>
    <scope>NUCLEOTIDE SEQUENCE [LARGE SCALE GENOMIC DNA]</scope>
    <source>
        <strain evidence="1 3">cv. Zhongwan 6</strain>
    </source>
</reference>
<keyword evidence="3" id="KW-1185">Reference proteome</keyword>
<evidence type="ECO:0000313" key="1">
    <source>
        <dbReference type="EMBL" id="KAI5388932.1"/>
    </source>
</evidence>